<dbReference type="CDD" id="cd06170">
    <property type="entry name" value="LuxR_C_like"/>
    <property type="match status" value="1"/>
</dbReference>
<dbReference type="AlphaFoldDB" id="A0A4Q2S9R7"/>
<evidence type="ECO:0000256" key="1">
    <source>
        <dbReference type="ARBA" id="ARBA00023015"/>
    </source>
</evidence>
<dbReference type="Gene3D" id="1.10.10.10">
    <property type="entry name" value="Winged helix-like DNA-binding domain superfamily/Winged helix DNA-binding domain"/>
    <property type="match status" value="1"/>
</dbReference>
<dbReference type="PANTHER" id="PTHR44688">
    <property type="entry name" value="DNA-BINDING TRANSCRIPTIONAL ACTIVATOR DEVR_DOSR"/>
    <property type="match status" value="1"/>
</dbReference>
<dbReference type="InterPro" id="IPR029016">
    <property type="entry name" value="GAF-like_dom_sf"/>
</dbReference>
<dbReference type="Gene3D" id="3.30.450.40">
    <property type="match status" value="1"/>
</dbReference>
<dbReference type="Pfam" id="PF00196">
    <property type="entry name" value="GerE"/>
    <property type="match status" value="1"/>
</dbReference>
<dbReference type="GO" id="GO:0006355">
    <property type="term" value="P:regulation of DNA-templated transcription"/>
    <property type="evidence" value="ECO:0007669"/>
    <property type="project" value="InterPro"/>
</dbReference>
<feature type="domain" description="HTH luxR-type" evidence="4">
    <location>
        <begin position="294"/>
        <end position="360"/>
    </location>
</feature>
<dbReference type="PRINTS" id="PR00038">
    <property type="entry name" value="HTHLUXR"/>
</dbReference>
<dbReference type="PROSITE" id="PS50043">
    <property type="entry name" value="HTH_LUXR_2"/>
    <property type="match status" value="1"/>
</dbReference>
<gene>
    <name evidence="5" type="ORF">EUA07_19770</name>
</gene>
<evidence type="ECO:0000259" key="4">
    <source>
        <dbReference type="PROSITE" id="PS50043"/>
    </source>
</evidence>
<dbReference type="InterPro" id="IPR016032">
    <property type="entry name" value="Sig_transdc_resp-reg_C-effctor"/>
</dbReference>
<dbReference type="EMBL" id="SDWU01000029">
    <property type="protein sequence ID" value="RYB97450.1"/>
    <property type="molecule type" value="Genomic_DNA"/>
</dbReference>
<dbReference type="OrthoDB" id="9815744at2"/>
<protein>
    <submittedName>
        <fullName evidence="5">LuxR family transcriptional regulator</fullName>
    </submittedName>
</protein>
<dbReference type="PANTHER" id="PTHR44688:SF16">
    <property type="entry name" value="DNA-BINDING TRANSCRIPTIONAL ACTIVATOR DEVR_DOSR"/>
    <property type="match status" value="1"/>
</dbReference>
<evidence type="ECO:0000256" key="3">
    <source>
        <dbReference type="ARBA" id="ARBA00023163"/>
    </source>
</evidence>
<comment type="caution">
    <text evidence="5">The sequence shown here is derived from an EMBL/GenBank/DDBJ whole genome shotgun (WGS) entry which is preliminary data.</text>
</comment>
<reference evidence="5 6" key="1">
    <citation type="submission" date="2019-01" db="EMBL/GenBank/DDBJ databases">
        <title>Novel species of Nocardioides.</title>
        <authorList>
            <person name="Liu Q."/>
            <person name="Xin Y.-H."/>
        </authorList>
    </citation>
    <scope>NUCLEOTIDE SEQUENCE [LARGE SCALE GENOMIC DNA]</scope>
    <source>
        <strain evidence="5 6">CGMCC 4.6875</strain>
    </source>
</reference>
<keyword evidence="6" id="KW-1185">Reference proteome</keyword>
<evidence type="ECO:0000313" key="5">
    <source>
        <dbReference type="EMBL" id="RYB97450.1"/>
    </source>
</evidence>
<dbReference type="SUPFAM" id="SSF55781">
    <property type="entry name" value="GAF domain-like"/>
    <property type="match status" value="1"/>
</dbReference>
<dbReference type="SMART" id="SM00421">
    <property type="entry name" value="HTH_LUXR"/>
    <property type="match status" value="1"/>
</dbReference>
<name>A0A4Q2S9R7_9ACTN</name>
<dbReference type="GO" id="GO:0003677">
    <property type="term" value="F:DNA binding"/>
    <property type="evidence" value="ECO:0007669"/>
    <property type="project" value="UniProtKB-KW"/>
</dbReference>
<dbReference type="SUPFAM" id="SSF46894">
    <property type="entry name" value="C-terminal effector domain of the bipartite response regulators"/>
    <property type="match status" value="1"/>
</dbReference>
<dbReference type="Proteomes" id="UP000293291">
    <property type="component" value="Unassembled WGS sequence"/>
</dbReference>
<proteinExistence type="predicted"/>
<keyword evidence="2" id="KW-0238">DNA-binding</keyword>
<dbReference type="PROSITE" id="PS00622">
    <property type="entry name" value="HTH_LUXR_1"/>
    <property type="match status" value="1"/>
</dbReference>
<dbReference type="InterPro" id="IPR000792">
    <property type="entry name" value="Tscrpt_reg_LuxR_C"/>
</dbReference>
<dbReference type="InterPro" id="IPR036388">
    <property type="entry name" value="WH-like_DNA-bd_sf"/>
</dbReference>
<organism evidence="5 6">
    <name type="scientific">Nocardioides ganghwensis</name>
    <dbReference type="NCBI Taxonomy" id="252230"/>
    <lineage>
        <taxon>Bacteria</taxon>
        <taxon>Bacillati</taxon>
        <taxon>Actinomycetota</taxon>
        <taxon>Actinomycetes</taxon>
        <taxon>Propionibacteriales</taxon>
        <taxon>Nocardioidaceae</taxon>
        <taxon>Nocardioides</taxon>
    </lineage>
</organism>
<accession>A0A4Q2S9R7</accession>
<keyword evidence="3" id="KW-0804">Transcription</keyword>
<sequence>MMTGLTAERVRRDVEVVARAGLEIDTFLEESIASISRAVPFTSACLATVDPSTRLLTGARKYGDLLGRNDHDHEFGLVEYGESEPTAFMSMAESRVAAAGVHLSTAGNLEASPRLSRFIEPRFGYADEMRAVCREGDRVWGGLALFREPGVPHFGEDEIDFMATLAHHLALGLRSGMLAALAGSTAPTSASGPAVLIVGGDDSIRQTSLGADERLADLLAGQNSGAPAAVIAALVGAARRFARGESSVPPRSRVRGASGMWLVLHASPLTALGEHDGDVVITIEEARPPEIVPLVVAAFDLTPRERDVTQLVLQGVDTKAIAETMHVSTYTVQDHLKSVFDKADVRSRRELISRIYFDQYVPRMGSELGPSGWFTSHESPALGAG</sequence>
<evidence type="ECO:0000313" key="6">
    <source>
        <dbReference type="Proteomes" id="UP000293291"/>
    </source>
</evidence>
<evidence type="ECO:0000256" key="2">
    <source>
        <dbReference type="ARBA" id="ARBA00023125"/>
    </source>
</evidence>
<keyword evidence="1" id="KW-0805">Transcription regulation</keyword>